<dbReference type="AlphaFoldDB" id="A0A2K8T5U7"/>
<protein>
    <submittedName>
        <fullName evidence="1">Uncharacterized protein</fullName>
    </submittedName>
</protein>
<keyword evidence="2" id="KW-1185">Reference proteome</keyword>
<gene>
    <name evidence="1" type="ORF">COO91_09235</name>
</gene>
<dbReference type="KEGG" id="nfl:COO91_09235"/>
<evidence type="ECO:0000313" key="2">
    <source>
        <dbReference type="Proteomes" id="UP000232003"/>
    </source>
</evidence>
<proteinExistence type="predicted"/>
<dbReference type="EMBL" id="CP024788">
    <property type="protein sequence ID" value="AUB43077.1"/>
    <property type="molecule type" value="Genomic_DNA"/>
</dbReference>
<name>A0A2K8T5U7_9NOSO</name>
<reference evidence="1 2" key="1">
    <citation type="submission" date="2017-11" db="EMBL/GenBank/DDBJ databases">
        <title>Complete genome of a free-living desiccation-tolerant cyanobacterium and its photosynthetic adaptation to extreme terrestrial habitat.</title>
        <authorList>
            <person name="Shang J."/>
        </authorList>
    </citation>
    <scope>NUCLEOTIDE SEQUENCE [LARGE SCALE GENOMIC DNA]</scope>
    <source>
        <strain evidence="1 2">CCNUN1</strain>
        <plasmid evidence="2">pnfsy03</plasmid>
    </source>
</reference>
<keyword evidence="1" id="KW-0614">Plasmid</keyword>
<organism evidence="1 2">
    <name type="scientific">Nostoc flagelliforme CCNUN1</name>
    <dbReference type="NCBI Taxonomy" id="2038116"/>
    <lineage>
        <taxon>Bacteria</taxon>
        <taxon>Bacillati</taxon>
        <taxon>Cyanobacteriota</taxon>
        <taxon>Cyanophyceae</taxon>
        <taxon>Nostocales</taxon>
        <taxon>Nostocaceae</taxon>
        <taxon>Nostoc</taxon>
    </lineage>
</organism>
<evidence type="ECO:0000313" key="1">
    <source>
        <dbReference type="EMBL" id="AUB43077.1"/>
    </source>
</evidence>
<geneLocation type="plasmid" evidence="2">
    <name>pnfsy03</name>
</geneLocation>
<sequence>MRFLKAFLASACGWRSPAVGETAPSLLEKMGNTIIPLGNE</sequence>
<accession>A0A2K8T5U7</accession>
<dbReference type="Proteomes" id="UP000232003">
    <property type="component" value="Plasmid pNFSY03"/>
</dbReference>